<dbReference type="PATRIC" id="fig|83558.13.peg.529"/>
<evidence type="ECO:0000256" key="8">
    <source>
        <dbReference type="ARBA" id="ARBA00051934"/>
    </source>
</evidence>
<accession>A0A0F7WPL1</accession>
<feature type="binding site" evidence="9">
    <location>
        <position position="268"/>
    </location>
    <ligand>
        <name>pyridoxal 5'-phosphate</name>
        <dbReference type="ChEBI" id="CHEBI:597326"/>
    </ligand>
</feature>
<feature type="binding site" evidence="9">
    <location>
        <position position="95"/>
    </location>
    <ligand>
        <name>pyridoxal 5'-phosphate</name>
        <dbReference type="ChEBI" id="CHEBI:597326"/>
    </ligand>
</feature>
<keyword evidence="5 9" id="KW-0032">Aminotransferase</keyword>
<comment type="catalytic activity">
    <reaction evidence="8 9">
        <text>(2S,6S)-2,6-diaminopimelate + 2-oxoglutarate = (S)-2,3,4,5-tetrahydrodipicolinate + L-glutamate + H2O + H(+)</text>
        <dbReference type="Rhea" id="RHEA:23988"/>
        <dbReference type="ChEBI" id="CHEBI:15377"/>
        <dbReference type="ChEBI" id="CHEBI:15378"/>
        <dbReference type="ChEBI" id="CHEBI:16810"/>
        <dbReference type="ChEBI" id="CHEBI:16845"/>
        <dbReference type="ChEBI" id="CHEBI:29985"/>
        <dbReference type="ChEBI" id="CHEBI:57609"/>
        <dbReference type="EC" id="2.6.1.83"/>
    </reaction>
</comment>
<name>A0A0F7WPL1_CHLPN</name>
<reference evidence="14" key="1">
    <citation type="submission" date="2015-05" db="EMBL/GenBank/DDBJ databases">
        <authorList>
            <person name="Rattei Thomas"/>
        </authorList>
    </citation>
    <scope>NUCLEOTIDE SEQUENCE</scope>
    <source>
        <strain evidence="12">CV15</strain>
        <strain evidence="13">CWL029c</strain>
        <strain evidence="14">GiD</strain>
        <strain evidence="15">H12</strain>
        <strain evidence="16">MUL2216</strain>
        <strain evidence="17">Panola</strain>
        <strain evidence="19">PB1</strain>
        <strain evidence="18">U1271</strain>
        <strain evidence="20">UZG1</strain>
        <strain evidence="21">Wien2</strain>
        <strain evidence="22">YK41</strain>
    </source>
</reference>
<feature type="binding site" evidence="9">
    <location>
        <position position="129"/>
    </location>
    <ligand>
        <name>substrate</name>
    </ligand>
</feature>
<protein>
    <recommendedName>
        <fullName evidence="4 9">LL-diaminopimelate aminotransferase</fullName>
        <shortName evidence="9">DAP-AT</shortName>
        <shortName evidence="9">DAP-aminotransferase</shortName>
        <shortName evidence="9">LL-DAP-aminotransferase</shortName>
        <ecNumber evidence="3 9">2.6.1.83</ecNumber>
    </recommendedName>
</protein>
<evidence type="ECO:0000256" key="2">
    <source>
        <dbReference type="ARBA" id="ARBA00004982"/>
    </source>
</evidence>
<dbReference type="InterPro" id="IPR004838">
    <property type="entry name" value="NHTrfase_class1_PyrdxlP-BS"/>
</dbReference>
<feature type="binding site" evidence="9">
    <location>
        <position position="152"/>
    </location>
    <ligand>
        <name>pyridoxal 5'-phosphate</name>
        <dbReference type="ChEBI" id="CHEBI:597326"/>
    </ligand>
</feature>
<dbReference type="Pfam" id="PF00155">
    <property type="entry name" value="Aminotran_1_2"/>
    <property type="match status" value="1"/>
</dbReference>
<dbReference type="GO" id="GO:0030170">
    <property type="term" value="F:pyridoxal phosphate binding"/>
    <property type="evidence" value="ECO:0007669"/>
    <property type="project" value="UniProtKB-UniRule"/>
</dbReference>
<evidence type="ECO:0000313" key="14">
    <source>
        <dbReference type="EMBL" id="CRI41516.1"/>
    </source>
</evidence>
<dbReference type="HAMAP" id="MF_01642">
    <property type="entry name" value="DapL_aminotrans_1"/>
    <property type="match status" value="1"/>
</dbReference>
<dbReference type="InterPro" id="IPR004839">
    <property type="entry name" value="Aminotransferase_I/II_large"/>
</dbReference>
<dbReference type="EMBL" id="LN847184">
    <property type="protein sequence ID" value="CRI43743.1"/>
    <property type="molecule type" value="Genomic_DNA"/>
</dbReference>
<evidence type="ECO:0000256" key="7">
    <source>
        <dbReference type="ARBA" id="ARBA00022898"/>
    </source>
</evidence>
<dbReference type="SUPFAM" id="SSF53383">
    <property type="entry name" value="PLP-dependent transferases"/>
    <property type="match status" value="1"/>
</dbReference>
<dbReference type="EC" id="2.6.1.83" evidence="3 9"/>
<dbReference type="CDD" id="cd00609">
    <property type="entry name" value="AAT_like"/>
    <property type="match status" value="1"/>
</dbReference>
<comment type="pathway">
    <text evidence="2 9">Amino-acid biosynthesis; L-lysine biosynthesis via DAP pathway; LL-2,6-diaminopimelate from (S)-tetrahydrodipicolinate (aminotransferase route): step 1/1.</text>
</comment>
<feature type="binding site" evidence="9">
    <location>
        <position position="152"/>
    </location>
    <ligand>
        <name>substrate</name>
    </ligand>
</feature>
<evidence type="ECO:0000313" key="18">
    <source>
        <dbReference type="EMBL" id="CRI49407.1"/>
    </source>
</evidence>
<dbReference type="Gene3D" id="3.40.640.10">
    <property type="entry name" value="Type I PLP-dependent aspartate aminotransferase-like (Major domain)"/>
    <property type="match status" value="1"/>
</dbReference>
<feature type="binding site" evidence="9">
    <location>
        <position position="229"/>
    </location>
    <ligand>
        <name>pyridoxal 5'-phosphate</name>
        <dbReference type="ChEBI" id="CHEBI:597326"/>
    </ligand>
</feature>
<feature type="binding site" evidence="9">
    <location>
        <position position="198"/>
    </location>
    <ligand>
        <name>substrate</name>
    </ligand>
</feature>
<evidence type="ECO:0000256" key="1">
    <source>
        <dbReference type="ARBA" id="ARBA00001933"/>
    </source>
</evidence>
<sequence length="421" mass="47162">MAIQKAGAFLRCLPSESRPYLEHAMRRNPHFSLLKPQYLFSEISKKLAQFRKENPEISVIDLSIGDTTQPLCRSITQAIKEFCVSQEKQETYRGYGPETGLEKLRTKIASEVYENRISPEEIFISDGAKPDIFRLFSFFGSEKTLGLQDPVYPAYRDIAHITGIRDIIPLACRKETGFIPELPNQQSLDILCLCYPNNPTGTVLTFQQLQALVNYANQHGTVLIFDAAYSAFVSDPSLPKSIFEIPEAKYCAIEINSFSKSLGFTGMRLAWNVIPKELTYDNNEPMINDWKRLFATTFNGASLLMQEAGYYGLDLFPTPPAISLYLTNAQKLKKSLETAGFSVHGGDHAPYLWVELPEGISDEEAFDFFLHQYHIAVTPGHGFGSCGQGFVRFSALTQPQNIALACDRLCTASLKETMVLA</sequence>
<dbReference type="UniPathway" id="UPA00034">
    <property type="reaction ID" value="UER00466"/>
</dbReference>
<evidence type="ECO:0000313" key="21">
    <source>
        <dbReference type="EMBL" id="CRI53056.1"/>
    </source>
</evidence>
<dbReference type="EMBL" id="LN847227">
    <property type="protein sequence ID" value="CRI45983.1"/>
    <property type="molecule type" value="Genomic_DNA"/>
</dbReference>
<evidence type="ECO:0000256" key="3">
    <source>
        <dbReference type="ARBA" id="ARBA00013138"/>
    </source>
</evidence>
<dbReference type="EMBL" id="LN847008">
    <property type="protein sequence ID" value="CRI41516.1"/>
    <property type="molecule type" value="Genomic_DNA"/>
</dbReference>
<evidence type="ECO:0000256" key="9">
    <source>
        <dbReference type="HAMAP-Rule" id="MF_01642"/>
    </source>
</evidence>
<dbReference type="EMBL" id="LN847233">
    <property type="protein sequence ID" value="CRI47114.1"/>
    <property type="molecule type" value="Genomic_DNA"/>
</dbReference>
<evidence type="ECO:0000313" key="15">
    <source>
        <dbReference type="EMBL" id="CRI43743.1"/>
    </source>
</evidence>
<evidence type="ECO:0000256" key="5">
    <source>
        <dbReference type="ARBA" id="ARBA00022576"/>
    </source>
</evidence>
<gene>
    <name evidence="9" type="primary">dapL</name>
    <name evidence="12" type="ORF">BN1224_CV15_B_04450</name>
    <name evidence="14" type="ORF">BN1224_GiD_A_05170</name>
    <name evidence="15" type="ORF">BN1224_H12_EE_00010</name>
    <name evidence="16" type="ORF">BN1224_MUL2216_F_00380</name>
    <name evidence="17" type="ORF">BN1224_Panola_H_00120</name>
    <name evidence="19" type="ORF">BN1224_PB1_B_05040</name>
    <name evidence="18" type="ORF">BN1224_U1271_C_03470</name>
    <name evidence="20" type="ORF">BN1224_UZG1_A_05170</name>
    <name evidence="21" type="ORF">BN1224_Wien2_G_01420</name>
    <name evidence="22" type="ORF">BN1224_YK41_BP_00120</name>
    <name evidence="13" type="ORF">CWL029c_D_00240</name>
</gene>
<feature type="binding site" evidence="9">
    <location>
        <begin position="128"/>
        <end position="129"/>
    </location>
    <ligand>
        <name>pyridoxal 5'-phosphate</name>
        <dbReference type="ChEBI" id="CHEBI:597326"/>
    </ligand>
</feature>
<dbReference type="InterPro" id="IPR019942">
    <property type="entry name" value="DapL/ALD1"/>
</dbReference>
<dbReference type="EMBL" id="LN847254">
    <property type="protein sequence ID" value="CRI53056.1"/>
    <property type="molecule type" value="Genomic_DNA"/>
</dbReference>
<feature type="binding site" evidence="9">
    <location>
        <position position="299"/>
    </location>
    <ligand>
        <name>pyridoxal 5'-phosphate</name>
        <dbReference type="ChEBI" id="CHEBI:597326"/>
    </ligand>
</feature>
<dbReference type="GO" id="GO:0033362">
    <property type="term" value="P:lysine biosynthetic process via diaminopimelate, diaminopimelate-aminotransferase pathway"/>
    <property type="evidence" value="ECO:0007669"/>
    <property type="project" value="UniProtKB-UniRule"/>
</dbReference>
<dbReference type="EMBL" id="LN847240">
    <property type="protein sequence ID" value="CRI50535.1"/>
    <property type="molecule type" value="Genomic_DNA"/>
</dbReference>
<proteinExistence type="inferred from homology"/>
<dbReference type="GO" id="GO:0010285">
    <property type="term" value="F:L,L-diaminopimelate aminotransferase activity"/>
    <property type="evidence" value="ECO:0007669"/>
    <property type="project" value="UniProtKB-UniRule"/>
</dbReference>
<feature type="binding site" evidence="9">
    <location>
        <position position="198"/>
    </location>
    <ligand>
        <name>pyridoxal 5'-phosphate</name>
        <dbReference type="ChEBI" id="CHEBI:597326"/>
    </ligand>
</feature>
<dbReference type="Gene3D" id="3.90.1150.10">
    <property type="entry name" value="Aspartate Aminotransferase, domain 1"/>
    <property type="match status" value="1"/>
</dbReference>
<evidence type="ECO:0000313" key="13">
    <source>
        <dbReference type="EMBL" id="CRI40387.1"/>
    </source>
</evidence>
<dbReference type="FunFam" id="3.40.640.10:FF:000099">
    <property type="entry name" value="LL-diaminopimelate aminotransferase, chloroplastic"/>
    <property type="match status" value="1"/>
</dbReference>
<feature type="binding site" evidence="9">
    <location>
        <position position="38"/>
    </location>
    <ligand>
        <name>substrate</name>
    </ligand>
</feature>
<dbReference type="PANTHER" id="PTHR43144">
    <property type="entry name" value="AMINOTRANSFERASE"/>
    <property type="match status" value="1"/>
</dbReference>
<dbReference type="InterPro" id="IPR015424">
    <property type="entry name" value="PyrdxlP-dep_Trfase"/>
</dbReference>
<dbReference type="NCBIfam" id="TIGR03542">
    <property type="entry name" value="DAPAT_plant"/>
    <property type="match status" value="1"/>
</dbReference>
<dbReference type="EMBL" id="LN847244">
    <property type="protein sequence ID" value="CRI49407.1"/>
    <property type="molecule type" value="Genomic_DNA"/>
</dbReference>
<feature type="binding site" evidence="9">
    <location>
        <position position="65"/>
    </location>
    <ligand>
        <name>substrate</name>
    </ligand>
</feature>
<evidence type="ECO:0000313" key="16">
    <source>
        <dbReference type="EMBL" id="CRI45983.1"/>
    </source>
</evidence>
<evidence type="ECO:0000256" key="6">
    <source>
        <dbReference type="ARBA" id="ARBA00022679"/>
    </source>
</evidence>
<feature type="binding site" evidence="9">
    <location>
        <position position="392"/>
    </location>
    <ligand>
        <name>substrate</name>
    </ligand>
</feature>
<dbReference type="EMBL" id="LN846998">
    <property type="protein sequence ID" value="CRI38122.1"/>
    <property type="molecule type" value="Genomic_DNA"/>
</dbReference>
<feature type="domain" description="Aminotransferase class I/classII large" evidence="11">
    <location>
        <begin position="59"/>
        <end position="409"/>
    </location>
</feature>
<keyword evidence="6 9" id="KW-0808">Transferase</keyword>
<evidence type="ECO:0000313" key="12">
    <source>
        <dbReference type="EMBL" id="CRI38122.1"/>
    </source>
</evidence>
<evidence type="ECO:0000256" key="4">
    <source>
        <dbReference type="ARBA" id="ARBA00018052"/>
    </source>
</evidence>
<comment type="similarity">
    <text evidence="9">Belongs to the class-I pyridoxal-phosphate-dependent aminotransferase family. LL-diaminopimelate aminotransferase subfamily.</text>
</comment>
<dbReference type="EMBL" id="LN847245">
    <property type="protein sequence ID" value="CRI51662.1"/>
    <property type="molecule type" value="Genomic_DNA"/>
</dbReference>
<evidence type="ECO:0000256" key="10">
    <source>
        <dbReference type="RuleBase" id="RU000481"/>
    </source>
</evidence>
<evidence type="ECO:0000259" key="11">
    <source>
        <dbReference type="Pfam" id="PF00155"/>
    </source>
</evidence>
<dbReference type="PROSITE" id="PS00105">
    <property type="entry name" value="AA_TRANSFER_CLASS_1"/>
    <property type="match status" value="1"/>
</dbReference>
<feature type="modified residue" description="N6-(pyridoxal phosphate)lysine" evidence="9">
    <location>
        <position position="260"/>
    </location>
</feature>
<organism evidence="14">
    <name type="scientific">Chlamydia pneumoniae</name>
    <name type="common">Chlamydophila pneumoniae</name>
    <dbReference type="NCBI Taxonomy" id="83558"/>
    <lineage>
        <taxon>Bacteria</taxon>
        <taxon>Pseudomonadati</taxon>
        <taxon>Chlamydiota</taxon>
        <taxon>Chlamydiia</taxon>
        <taxon>Chlamydiales</taxon>
        <taxon>Chlamydiaceae</taxon>
        <taxon>Chlamydia/Chlamydophila group</taxon>
        <taxon>Chlamydia</taxon>
    </lineage>
</organism>
<dbReference type="EMBL" id="LN849041">
    <property type="protein sequence ID" value="CRI73155.1"/>
    <property type="molecule type" value="Genomic_DNA"/>
</dbReference>
<evidence type="ECO:0000313" key="19">
    <source>
        <dbReference type="EMBL" id="CRI50535.1"/>
    </source>
</evidence>
<comment type="function">
    <text evidence="9">Involved in the synthesis of meso-diaminopimelate (m-DAP or DL-DAP), required for both lysine and peptidoglycan biosynthesis. Catalyzes the direct conversion of tetrahydrodipicolinate to LL-diaminopimelate.</text>
</comment>
<evidence type="ECO:0000313" key="17">
    <source>
        <dbReference type="EMBL" id="CRI47114.1"/>
    </source>
</evidence>
<dbReference type="InterPro" id="IPR015421">
    <property type="entry name" value="PyrdxlP-dep_Trfase_major"/>
</dbReference>
<dbReference type="AlphaFoldDB" id="A0A0F7WPL1"/>
<evidence type="ECO:0000313" key="22">
    <source>
        <dbReference type="EMBL" id="CRI73155.1"/>
    </source>
</evidence>
<feature type="binding site" evidence="9">
    <location>
        <begin position="257"/>
        <end position="259"/>
    </location>
    <ligand>
        <name>pyridoxal 5'-phosphate</name>
        <dbReference type="ChEBI" id="CHEBI:597326"/>
    </ligand>
</feature>
<feature type="binding site" evidence="9">
    <location>
        <position position="299"/>
    </location>
    <ligand>
        <name>substrate</name>
    </ligand>
</feature>
<comment type="subunit">
    <text evidence="9">Homodimer.</text>
</comment>
<dbReference type="EMBL" id="LN847004">
    <property type="protein sequence ID" value="CRI40387.1"/>
    <property type="molecule type" value="Genomic_DNA"/>
</dbReference>
<keyword evidence="7 9" id="KW-0663">Pyridoxal phosphate</keyword>
<dbReference type="InterPro" id="IPR015422">
    <property type="entry name" value="PyrdxlP-dep_Trfase_small"/>
</dbReference>
<evidence type="ECO:0000313" key="20">
    <source>
        <dbReference type="EMBL" id="CRI51662.1"/>
    </source>
</evidence>
<comment type="cofactor">
    <cofactor evidence="1 9 10">
        <name>pyridoxal 5'-phosphate</name>
        <dbReference type="ChEBI" id="CHEBI:597326"/>
    </cofactor>
</comment>